<dbReference type="AlphaFoldDB" id="Q7XMT1"/>
<organism evidence="2 3">
    <name type="scientific">Oryza sativa subsp. japonica</name>
    <name type="common">Rice</name>
    <dbReference type="NCBI Taxonomy" id="39947"/>
    <lineage>
        <taxon>Eukaryota</taxon>
        <taxon>Viridiplantae</taxon>
        <taxon>Streptophyta</taxon>
        <taxon>Embryophyta</taxon>
        <taxon>Tracheophyta</taxon>
        <taxon>Spermatophyta</taxon>
        <taxon>Magnoliopsida</taxon>
        <taxon>Liliopsida</taxon>
        <taxon>Poales</taxon>
        <taxon>Poaceae</taxon>
        <taxon>BOP clade</taxon>
        <taxon>Oryzoideae</taxon>
        <taxon>Oryzeae</taxon>
        <taxon>Oryzinae</taxon>
        <taxon>Oryza</taxon>
        <taxon>Oryza sativa</taxon>
    </lineage>
</organism>
<evidence type="ECO:0000313" key="3">
    <source>
        <dbReference type="Proteomes" id="UP000000763"/>
    </source>
</evidence>
<dbReference type="Pfam" id="PF14223">
    <property type="entry name" value="Retrotran_gag_2"/>
    <property type="match status" value="1"/>
</dbReference>
<feature type="compositionally biased region" description="Gly residues" evidence="1">
    <location>
        <begin position="8"/>
        <end position="33"/>
    </location>
</feature>
<reference evidence="3" key="1">
    <citation type="journal article" date="2005" name="Nature">
        <title>The map-based sequence of the rice genome.</title>
        <authorList>
            <consortium name="International rice genome sequencing project (IRGSP)"/>
            <person name="Matsumoto T."/>
            <person name="Wu J."/>
            <person name="Kanamori H."/>
            <person name="Katayose Y."/>
            <person name="Fujisawa M."/>
            <person name="Namiki N."/>
            <person name="Mizuno H."/>
            <person name="Yamamoto K."/>
            <person name="Antonio B.A."/>
            <person name="Baba T."/>
            <person name="Sakata K."/>
            <person name="Nagamura Y."/>
            <person name="Aoki H."/>
            <person name="Arikawa K."/>
            <person name="Arita K."/>
            <person name="Bito T."/>
            <person name="Chiden Y."/>
            <person name="Fujitsuka N."/>
            <person name="Fukunaka R."/>
            <person name="Hamada M."/>
            <person name="Harada C."/>
            <person name="Hayashi A."/>
            <person name="Hijishita S."/>
            <person name="Honda M."/>
            <person name="Hosokawa S."/>
            <person name="Ichikawa Y."/>
            <person name="Idonuma A."/>
            <person name="Iijima M."/>
            <person name="Ikeda M."/>
            <person name="Ikeno M."/>
            <person name="Ito K."/>
            <person name="Ito S."/>
            <person name="Ito T."/>
            <person name="Ito Y."/>
            <person name="Ito Y."/>
            <person name="Iwabuchi A."/>
            <person name="Kamiya K."/>
            <person name="Karasawa W."/>
            <person name="Kurita K."/>
            <person name="Katagiri S."/>
            <person name="Kikuta A."/>
            <person name="Kobayashi H."/>
            <person name="Kobayashi N."/>
            <person name="Machita K."/>
            <person name="Maehara T."/>
            <person name="Masukawa M."/>
            <person name="Mizubayashi T."/>
            <person name="Mukai Y."/>
            <person name="Nagasaki H."/>
            <person name="Nagata Y."/>
            <person name="Naito S."/>
            <person name="Nakashima M."/>
            <person name="Nakama Y."/>
            <person name="Nakamichi Y."/>
            <person name="Nakamura M."/>
            <person name="Meguro A."/>
            <person name="Negishi M."/>
            <person name="Ohta I."/>
            <person name="Ohta T."/>
            <person name="Okamoto M."/>
            <person name="Ono N."/>
            <person name="Saji S."/>
            <person name="Sakaguchi M."/>
            <person name="Sakai K."/>
            <person name="Shibata M."/>
            <person name="Shimokawa T."/>
            <person name="Song J."/>
            <person name="Takazaki Y."/>
            <person name="Terasawa K."/>
            <person name="Tsugane M."/>
            <person name="Tsuji K."/>
            <person name="Ueda S."/>
            <person name="Waki K."/>
            <person name="Yamagata H."/>
            <person name="Yamamoto M."/>
            <person name="Yamamoto S."/>
            <person name="Yamane H."/>
            <person name="Yoshiki S."/>
            <person name="Yoshihara R."/>
            <person name="Yukawa K."/>
            <person name="Zhong H."/>
            <person name="Yano M."/>
            <person name="Yuan Q."/>
            <person name="Ouyang S."/>
            <person name="Liu J."/>
            <person name="Jones K.M."/>
            <person name="Gansberger K."/>
            <person name="Moffat K."/>
            <person name="Hill J."/>
            <person name="Bera J."/>
            <person name="Fadrosh D."/>
            <person name="Jin S."/>
            <person name="Johri S."/>
            <person name="Kim M."/>
            <person name="Overton L."/>
            <person name="Reardon M."/>
            <person name="Tsitrin T."/>
            <person name="Vuong H."/>
            <person name="Weaver B."/>
            <person name="Ciecko A."/>
            <person name="Tallon L."/>
            <person name="Jackson J."/>
            <person name="Pai G."/>
            <person name="Aken S.V."/>
            <person name="Utterback T."/>
            <person name="Reidmuller S."/>
            <person name="Feldblyum T."/>
            <person name="Hsiao J."/>
            <person name="Zismann V."/>
            <person name="Iobst S."/>
            <person name="de Vazeille A.R."/>
            <person name="Buell C.R."/>
            <person name="Ying K."/>
            <person name="Li Y."/>
            <person name="Lu T."/>
            <person name="Huang Y."/>
            <person name="Zhao Q."/>
            <person name="Feng Q."/>
            <person name="Zhang L."/>
            <person name="Zhu J."/>
            <person name="Weng Q."/>
            <person name="Mu J."/>
            <person name="Lu Y."/>
            <person name="Fan D."/>
            <person name="Liu Y."/>
            <person name="Guan J."/>
            <person name="Zhang Y."/>
            <person name="Yu S."/>
            <person name="Liu X."/>
            <person name="Zhang Y."/>
            <person name="Hong G."/>
            <person name="Han B."/>
            <person name="Choisne N."/>
            <person name="Demange N."/>
            <person name="Orjeda G."/>
            <person name="Samain S."/>
            <person name="Cattolico L."/>
            <person name="Pelletier E."/>
            <person name="Couloux A."/>
            <person name="Segurens B."/>
            <person name="Wincker P."/>
            <person name="D'Hont A."/>
            <person name="Scarpelli C."/>
            <person name="Weissenbach J."/>
            <person name="Salanoubat M."/>
            <person name="Quetier F."/>
            <person name="Yu Y."/>
            <person name="Kim H.R."/>
            <person name="Rambo T."/>
            <person name="Currie J."/>
            <person name="Collura K."/>
            <person name="Luo M."/>
            <person name="Yang T."/>
            <person name="Ammiraju J.S.S."/>
            <person name="Engler F."/>
            <person name="Soderlund C."/>
            <person name="Wing R.A."/>
            <person name="Palmer L.E."/>
            <person name="de la Bastide M."/>
            <person name="Spiegel L."/>
            <person name="Nascimento L."/>
            <person name="Zutavern T."/>
            <person name="O'Shaughnessy A."/>
            <person name="Dike S."/>
            <person name="Dedhia N."/>
            <person name="Preston R."/>
            <person name="Balija V."/>
            <person name="McCombie W.R."/>
            <person name="Chow T."/>
            <person name="Chen H."/>
            <person name="Chung M."/>
            <person name="Chen C."/>
            <person name="Shaw J."/>
            <person name="Wu H."/>
            <person name="Hsiao K."/>
            <person name="Chao Y."/>
            <person name="Chu M."/>
            <person name="Cheng C."/>
            <person name="Hour A."/>
            <person name="Lee P."/>
            <person name="Lin S."/>
            <person name="Lin Y."/>
            <person name="Liou J."/>
            <person name="Liu S."/>
            <person name="Hsing Y."/>
            <person name="Raghuvanshi S."/>
            <person name="Mohanty A."/>
            <person name="Bharti A.K."/>
            <person name="Gaur A."/>
            <person name="Gupta V."/>
            <person name="Kumar D."/>
            <person name="Ravi V."/>
            <person name="Vij S."/>
            <person name="Kapur A."/>
            <person name="Khurana P."/>
            <person name="Khurana P."/>
            <person name="Khurana J.P."/>
            <person name="Tyagi A.K."/>
            <person name="Gaikwad K."/>
            <person name="Singh A."/>
            <person name="Dalal V."/>
            <person name="Srivastava S."/>
            <person name="Dixit A."/>
            <person name="Pal A.K."/>
            <person name="Ghazi I.A."/>
            <person name="Yadav M."/>
            <person name="Pandit A."/>
            <person name="Bhargava A."/>
            <person name="Sureshbabu K."/>
            <person name="Batra K."/>
            <person name="Sharma T.R."/>
            <person name="Mohapatra T."/>
            <person name="Singh N.K."/>
            <person name="Messing J."/>
            <person name="Nelson A.B."/>
            <person name="Fuks G."/>
            <person name="Kavchok S."/>
            <person name="Keizer G."/>
            <person name="Linton E."/>
            <person name="Llaca V."/>
            <person name="Song R."/>
            <person name="Tanyolac B."/>
            <person name="Young S."/>
            <person name="Ho-Il K."/>
            <person name="Hahn J.H."/>
            <person name="Sangsakoo G."/>
            <person name="Vanavichit A."/>
            <person name="de Mattos Luiz.A.T."/>
            <person name="Zimmer P.D."/>
            <person name="Malone G."/>
            <person name="Dellagostin O."/>
            <person name="de Oliveira A.C."/>
            <person name="Bevan M."/>
            <person name="Bancroft I."/>
            <person name="Minx P."/>
            <person name="Cordum H."/>
            <person name="Wilson R."/>
            <person name="Cheng Z."/>
            <person name="Jin W."/>
            <person name="Jiang J."/>
            <person name="Leong S.A."/>
            <person name="Iwama H."/>
            <person name="Gojobori T."/>
            <person name="Itoh T."/>
            <person name="Niimura Y."/>
            <person name="Fujii Y."/>
            <person name="Habara T."/>
            <person name="Sakai H."/>
            <person name="Sato Y."/>
            <person name="Wilson G."/>
            <person name="Kumar K."/>
            <person name="McCouch S."/>
            <person name="Juretic N."/>
            <person name="Hoen D."/>
            <person name="Wright S."/>
            <person name="Bruskiewich R."/>
            <person name="Bureau T."/>
            <person name="Miyao A."/>
            <person name="Hirochika H."/>
            <person name="Nishikawa T."/>
            <person name="Kadowaki K."/>
            <person name="Sugiura M."/>
            <person name="Burr B."/>
            <person name="Sasaki T."/>
        </authorList>
    </citation>
    <scope>NUCLEOTIDE SEQUENCE [LARGE SCALE GENOMIC DNA]</scope>
    <source>
        <strain evidence="3">cv. Nipponbare</strain>
    </source>
</reference>
<feature type="region of interest" description="Disordered" evidence="1">
    <location>
        <begin position="1"/>
        <end position="53"/>
    </location>
</feature>
<reference evidence="3" key="2">
    <citation type="journal article" date="2008" name="Nucleic Acids Res.">
        <title>The rice annotation project database (RAP-DB): 2008 update.</title>
        <authorList>
            <consortium name="The rice annotation project (RAP)"/>
        </authorList>
    </citation>
    <scope>GENOME REANNOTATION</scope>
    <source>
        <strain evidence="3">cv. Nipponbare</strain>
    </source>
</reference>
<proteinExistence type="predicted"/>
<dbReference type="Proteomes" id="UP000000763">
    <property type="component" value="Chromosome 4"/>
</dbReference>
<dbReference type="PANTHER" id="PTHR35317">
    <property type="entry name" value="OS04G0629600 PROTEIN"/>
    <property type="match status" value="1"/>
</dbReference>
<sequence length="252" mass="27664">MSYTPPGRRGGGGSGGSGSGRGGASGSSGGNGADGASLPLVPQGRDAGHTTRLPVLSRTNYPDWALLMRVNLQEQGLWKAIDPGYVEFREDRAALSAILQAVPREMLRGLAKHDTAKAACDAIKTMRIGVDRVREANEQGFRRQFEAMRFKDGETPEEFAIRLTAIVADIRDMGGVMEDEHINKKLLCVVPKKYKPVAISLEQLLDVKTMALEELVGRLSTIDSYSDDEEKEARSKLYLTEEQWQARSKQKE</sequence>
<dbReference type="PANTHER" id="PTHR35317:SF38">
    <property type="entry name" value="RNA-DIRECTED DNA POLYMERASE"/>
    <property type="match status" value="1"/>
</dbReference>
<name>Q7XMT1_ORYSJ</name>
<evidence type="ECO:0000313" key="2">
    <source>
        <dbReference type="EMBL" id="CAE04465.3"/>
    </source>
</evidence>
<evidence type="ECO:0000256" key="1">
    <source>
        <dbReference type="SAM" id="MobiDB-lite"/>
    </source>
</evidence>
<gene>
    <name evidence="2" type="primary">OSJNBa0029L02.6</name>
</gene>
<accession>Q7XMT1</accession>
<protein>
    <submittedName>
        <fullName evidence="2">OSJNBa0029L02.6 protein</fullName>
    </submittedName>
</protein>
<dbReference type="EMBL" id="AL662962">
    <property type="protein sequence ID" value="CAE04465.3"/>
    <property type="molecule type" value="Genomic_DNA"/>
</dbReference>